<evidence type="ECO:0000313" key="9">
    <source>
        <dbReference type="Proteomes" id="UP000596252"/>
    </source>
</evidence>
<keyword evidence="5 6" id="KW-0472">Membrane</keyword>
<feature type="transmembrane region" description="Helical" evidence="6">
    <location>
        <begin position="283"/>
        <end position="304"/>
    </location>
</feature>
<evidence type="ECO:0000256" key="5">
    <source>
        <dbReference type="ARBA" id="ARBA00023136"/>
    </source>
</evidence>
<keyword evidence="4 6" id="KW-1133">Transmembrane helix</keyword>
<evidence type="ECO:0000256" key="6">
    <source>
        <dbReference type="SAM" id="Phobius"/>
    </source>
</evidence>
<dbReference type="SUPFAM" id="SSF82866">
    <property type="entry name" value="Multidrug efflux transporter AcrB transmembrane domain"/>
    <property type="match status" value="2"/>
</dbReference>
<dbReference type="InterPro" id="IPR000731">
    <property type="entry name" value="SSD"/>
</dbReference>
<keyword evidence="3 6" id="KW-0812">Transmembrane</keyword>
<dbReference type="PROSITE" id="PS50156">
    <property type="entry name" value="SSD"/>
    <property type="match status" value="1"/>
</dbReference>
<evidence type="ECO:0000256" key="3">
    <source>
        <dbReference type="ARBA" id="ARBA00022692"/>
    </source>
</evidence>
<dbReference type="RefSeq" id="WP_203326855.1">
    <property type="nucleotide sequence ID" value="NZ_CP069213.1"/>
</dbReference>
<evidence type="ECO:0000259" key="7">
    <source>
        <dbReference type="PROSITE" id="PS50156"/>
    </source>
</evidence>
<feature type="transmembrane region" description="Helical" evidence="6">
    <location>
        <begin position="666"/>
        <end position="689"/>
    </location>
</feature>
<feature type="transmembrane region" description="Helical" evidence="6">
    <location>
        <begin position="737"/>
        <end position="764"/>
    </location>
</feature>
<gene>
    <name evidence="8" type="ORF">JQC75_07865</name>
</gene>
<protein>
    <submittedName>
        <fullName evidence="8">RND family transporter</fullName>
    </submittedName>
</protein>
<feature type="transmembrane region" description="Helical" evidence="6">
    <location>
        <begin position="12"/>
        <end position="33"/>
    </location>
</feature>
<feature type="transmembrane region" description="Helical" evidence="6">
    <location>
        <begin position="614"/>
        <end position="630"/>
    </location>
</feature>
<dbReference type="Pfam" id="PF03176">
    <property type="entry name" value="MMPL"/>
    <property type="match status" value="2"/>
</dbReference>
<evidence type="ECO:0000256" key="2">
    <source>
        <dbReference type="ARBA" id="ARBA00022475"/>
    </source>
</evidence>
<dbReference type="InterPro" id="IPR050545">
    <property type="entry name" value="Mycobact_MmpL"/>
</dbReference>
<feature type="transmembrane region" description="Helical" evidence="6">
    <location>
        <begin position="227"/>
        <end position="247"/>
    </location>
</feature>
<feature type="transmembrane region" description="Helical" evidence="6">
    <location>
        <begin position="710"/>
        <end position="731"/>
    </location>
</feature>
<dbReference type="PANTHER" id="PTHR33406">
    <property type="entry name" value="MEMBRANE PROTEIN MJ1562-RELATED"/>
    <property type="match status" value="1"/>
</dbReference>
<dbReference type="InterPro" id="IPR004869">
    <property type="entry name" value="MMPL_dom"/>
</dbReference>
<organism evidence="8 9">
    <name type="scientific">Shewanella litorisediminis</name>
    <dbReference type="NCBI Taxonomy" id="1173586"/>
    <lineage>
        <taxon>Bacteria</taxon>
        <taxon>Pseudomonadati</taxon>
        <taxon>Pseudomonadota</taxon>
        <taxon>Gammaproteobacteria</taxon>
        <taxon>Alteromonadales</taxon>
        <taxon>Shewanellaceae</taxon>
        <taxon>Shewanella</taxon>
    </lineage>
</organism>
<dbReference type="PANTHER" id="PTHR33406:SF10">
    <property type="entry name" value="SSD DOMAIN-CONTAINING PROTEIN"/>
    <property type="match status" value="1"/>
</dbReference>
<feature type="domain" description="SSD" evidence="7">
    <location>
        <begin position="220"/>
        <end position="379"/>
    </location>
</feature>
<sequence>MLEKLVNGFESFLFRHRGWVISVFVVLTAFLGYQASQLKMDAAFVKNIPLNHSYMQTYLKHQKDFGGANSIMVAVEDTSGNIFNPVFFDALKNVHDQLFFIPGIERSQVKSLFSPSTRFTEVVEDGFAGGPVIPADYVNDDMGLAVVRDNIEKAGIVGRLIAEDYSAAMVSAQLMDFDPQTGEPLDTIALAAKLENELRGKYETDTIKVHIIGFAKMAGDVADGAKGVLLFFLIAIAITAVMVFLFSRSLVLTLLPLSCSLIAVVWQLGLLTVVGFGLDPMSILVPFLVFAIGVSHGVQIINAVRQRVLDGQQTKAAAASAFRSLLVPGGVALLSDTVGFITLLAIDIGIIRELAISASLGVAVIIFTNLILLPIVISFFEINTKEDNGRAARSKAFWQPFSRFADIRVAAVVLLVTAGIYALGLKGANEMKIGDLQGGAPALHADSRYNQDTFFITDHFSITTDVMTIITEAYPEACTYHDALERIGEFEWQVGNTPGVESTASLASIARKVNAGFNEGNPKWEVLPRNTSSLVQAVGQIPTTSGLLNGDCSVMPVYLFLKDHKAETIEAVVAKVKAVSAELNTDKIQFKLASGPVGVMAATNEAVAEAQTPMMLYVYGAVFVLCLASFRSLRATIAVILPLYVVSTLAQALMTKLEIGLAVSTLPVIALGVGIGVDYGIYILSTMAVKLRDGMAVQQAYLEALQERGSAVIFTGLTLAIGVSTWFFSALKFQMDMGILLTFMFLVNMLGAIIILPALTAVFWPNRR</sequence>
<feature type="transmembrane region" description="Helical" evidence="6">
    <location>
        <begin position="401"/>
        <end position="423"/>
    </location>
</feature>
<dbReference type="Proteomes" id="UP000596252">
    <property type="component" value="Chromosome"/>
</dbReference>
<feature type="transmembrane region" description="Helical" evidence="6">
    <location>
        <begin position="358"/>
        <end position="380"/>
    </location>
</feature>
<evidence type="ECO:0000256" key="1">
    <source>
        <dbReference type="ARBA" id="ARBA00004651"/>
    </source>
</evidence>
<accession>A0ABX7G7S2</accession>
<dbReference type="Gene3D" id="1.20.1640.10">
    <property type="entry name" value="Multidrug efflux transporter AcrB transmembrane domain"/>
    <property type="match status" value="2"/>
</dbReference>
<evidence type="ECO:0000256" key="4">
    <source>
        <dbReference type="ARBA" id="ARBA00022989"/>
    </source>
</evidence>
<proteinExistence type="predicted"/>
<reference evidence="8 9" key="1">
    <citation type="journal article" date="2012" name="Antonie Van Leeuwenhoek">
        <title>Shewanella litorisediminis sp. nov., a gammaproteobacterium isolated from a tidal flat sediment.</title>
        <authorList>
            <person name="Lee M.H."/>
            <person name="Yoon J.H."/>
        </authorList>
    </citation>
    <scope>NUCLEOTIDE SEQUENCE [LARGE SCALE GENOMIC DNA]</scope>
    <source>
        <strain evidence="8 9">SMK1-12</strain>
    </source>
</reference>
<evidence type="ECO:0000313" key="8">
    <source>
        <dbReference type="EMBL" id="QRH03298.1"/>
    </source>
</evidence>
<keyword evidence="9" id="KW-1185">Reference proteome</keyword>
<feature type="transmembrane region" description="Helical" evidence="6">
    <location>
        <begin position="325"/>
        <end position="346"/>
    </location>
</feature>
<dbReference type="EMBL" id="CP069213">
    <property type="protein sequence ID" value="QRH03298.1"/>
    <property type="molecule type" value="Genomic_DNA"/>
</dbReference>
<feature type="transmembrane region" description="Helical" evidence="6">
    <location>
        <begin position="254"/>
        <end position="277"/>
    </location>
</feature>
<name>A0ABX7G7S2_9GAMM</name>
<feature type="transmembrane region" description="Helical" evidence="6">
    <location>
        <begin position="637"/>
        <end position="654"/>
    </location>
</feature>
<comment type="subcellular location">
    <subcellularLocation>
        <location evidence="1">Cell membrane</location>
        <topology evidence="1">Multi-pass membrane protein</topology>
    </subcellularLocation>
</comment>
<keyword evidence="2" id="KW-1003">Cell membrane</keyword>